<dbReference type="Proteomes" id="UP000664534">
    <property type="component" value="Unassembled WGS sequence"/>
</dbReference>
<evidence type="ECO:0000256" key="1">
    <source>
        <dbReference type="SAM" id="MobiDB-lite"/>
    </source>
</evidence>
<feature type="region of interest" description="Disordered" evidence="1">
    <location>
        <begin position="441"/>
        <end position="460"/>
    </location>
</feature>
<keyword evidence="6" id="KW-1185">Reference proteome</keyword>
<gene>
    <name evidence="5" type="ORF">IMSHALPRED_004580</name>
</gene>
<feature type="region of interest" description="Disordered" evidence="1">
    <location>
        <begin position="373"/>
        <end position="430"/>
    </location>
</feature>
<feature type="compositionally biased region" description="Polar residues" evidence="1">
    <location>
        <begin position="449"/>
        <end position="460"/>
    </location>
</feature>
<feature type="compositionally biased region" description="Low complexity" evidence="1">
    <location>
        <begin position="409"/>
        <end position="418"/>
    </location>
</feature>
<sequence>MYITEKKGLEEIQAFYREQGFNPSKRAFQCRFKEWGFPAKHHPAHRDADLAARIRELWEVNTSNKQMLSILRGEGWDVKERELTKLRKDHNLLLREPNKNGNGSEKRKKRKRDALEELADQNGQDEPAESPEEPPRTPSPEPILPAEVIAKRQARQARLLAESQERLKAGTRRRRTKVWSGLPPDPVQPPRYPSELTMEESKKELGLDKHLYQEMRNIFEDICRSNNVVKKTLCGGETWKAVKEQLISQFQHLQPIFWGIDASHLNTTQKPMALDLICMDVTKKIRTVGTRITISDAKNILGVTPQEGRDIRSAFDAILKGDHFVSKLEVPKEHWDALKAKWVAESPRLQQVLAGGDADPDLPAKLRALESIASDVQKRHRDFQTKKDPTRLTKTPATSFPGRGPPARSKPTSPAKNNKPPPAINSADQAADSPVQAFLSGALSDRPTNDVNPTSSSTNDMTTFASQALAHAPYNDFSDFTGMQIDPSLLEAAGSVPQSLNNDHAQLQNDVRVFFRPSSTSQLKHLHSAPKVWLGVLQAPYTVNSLRTLALSGSGLQGNARVGKIEGVADGDSGWGIDEDDELEAYLGFLKGGGKITFVVEFL</sequence>
<dbReference type="PANTHER" id="PTHR38788">
    <property type="entry name" value="CLR5 DOMAIN-CONTAINING PROTEIN"/>
    <property type="match status" value="1"/>
</dbReference>
<accession>A0A8H3F943</accession>
<comment type="caution">
    <text evidence="5">The sequence shown here is derived from an EMBL/GenBank/DDBJ whole genome shotgun (WGS) entry which is preliminary data.</text>
</comment>
<feature type="domain" description="DUF7767" evidence="4">
    <location>
        <begin position="509"/>
        <end position="601"/>
    </location>
</feature>
<feature type="compositionally biased region" description="Basic and acidic residues" evidence="1">
    <location>
        <begin position="382"/>
        <end position="391"/>
    </location>
</feature>
<feature type="domain" description="Clr5" evidence="2">
    <location>
        <begin position="1"/>
        <end position="38"/>
    </location>
</feature>
<protein>
    <recommendedName>
        <fullName evidence="7">Clr5 domain-containing protein</fullName>
    </recommendedName>
</protein>
<dbReference type="EMBL" id="CAJPDT010000022">
    <property type="protein sequence ID" value="CAF9919289.1"/>
    <property type="molecule type" value="Genomic_DNA"/>
</dbReference>
<dbReference type="InterPro" id="IPR056669">
    <property type="entry name" value="DUF7767"/>
</dbReference>
<feature type="region of interest" description="Disordered" evidence="1">
    <location>
        <begin position="170"/>
        <end position="193"/>
    </location>
</feature>
<dbReference type="Pfam" id="PF24962">
    <property type="entry name" value="DUF7767"/>
    <property type="match status" value="1"/>
</dbReference>
<dbReference type="PANTHER" id="PTHR38788:SF5">
    <property type="entry name" value="CLR5 DOMAIN-CONTAINING PROTEIN"/>
    <property type="match status" value="1"/>
</dbReference>
<dbReference type="OrthoDB" id="4115389at2759"/>
<name>A0A8H3F943_9LECA</name>
<evidence type="ECO:0000313" key="5">
    <source>
        <dbReference type="EMBL" id="CAF9919289.1"/>
    </source>
</evidence>
<proteinExistence type="predicted"/>
<feature type="region of interest" description="Disordered" evidence="1">
    <location>
        <begin position="89"/>
        <end position="142"/>
    </location>
</feature>
<evidence type="ECO:0000259" key="4">
    <source>
        <dbReference type="Pfam" id="PF24962"/>
    </source>
</evidence>
<evidence type="ECO:0000259" key="3">
    <source>
        <dbReference type="Pfam" id="PF24465"/>
    </source>
</evidence>
<evidence type="ECO:0000259" key="2">
    <source>
        <dbReference type="Pfam" id="PF14420"/>
    </source>
</evidence>
<dbReference type="Pfam" id="PF14420">
    <property type="entry name" value="Clr5"/>
    <property type="match status" value="1"/>
</dbReference>
<dbReference type="InterPro" id="IPR057940">
    <property type="entry name" value="Tri-helical_dom"/>
</dbReference>
<organism evidence="5 6">
    <name type="scientific">Imshaugia aleurites</name>
    <dbReference type="NCBI Taxonomy" id="172621"/>
    <lineage>
        <taxon>Eukaryota</taxon>
        <taxon>Fungi</taxon>
        <taxon>Dikarya</taxon>
        <taxon>Ascomycota</taxon>
        <taxon>Pezizomycotina</taxon>
        <taxon>Lecanoromycetes</taxon>
        <taxon>OSLEUM clade</taxon>
        <taxon>Lecanoromycetidae</taxon>
        <taxon>Lecanorales</taxon>
        <taxon>Lecanorineae</taxon>
        <taxon>Parmeliaceae</taxon>
        <taxon>Imshaugia</taxon>
    </lineage>
</organism>
<dbReference type="AlphaFoldDB" id="A0A8H3F943"/>
<reference evidence="5" key="1">
    <citation type="submission" date="2021-03" db="EMBL/GenBank/DDBJ databases">
        <authorList>
            <person name="Tagirdzhanova G."/>
        </authorList>
    </citation>
    <scope>NUCLEOTIDE SEQUENCE</scope>
</reference>
<evidence type="ECO:0008006" key="7">
    <source>
        <dbReference type="Google" id="ProtNLM"/>
    </source>
</evidence>
<dbReference type="InterPro" id="IPR025676">
    <property type="entry name" value="Clr5_dom"/>
</dbReference>
<feature type="domain" description="Tri-helical" evidence="3">
    <location>
        <begin position="201"/>
        <end position="287"/>
    </location>
</feature>
<evidence type="ECO:0000313" key="6">
    <source>
        <dbReference type="Proteomes" id="UP000664534"/>
    </source>
</evidence>
<feature type="domain" description="Tri-helical" evidence="3">
    <location>
        <begin position="297"/>
        <end position="382"/>
    </location>
</feature>
<feature type="compositionally biased region" description="Pro residues" evidence="1">
    <location>
        <begin position="183"/>
        <end position="192"/>
    </location>
</feature>
<dbReference type="Pfam" id="PF24465">
    <property type="entry name" value="Tri-helical"/>
    <property type="match status" value="2"/>
</dbReference>
<feature type="compositionally biased region" description="Basic and acidic residues" evidence="1">
    <location>
        <begin position="89"/>
        <end position="98"/>
    </location>
</feature>